<feature type="domain" description="HTH arsR-type" evidence="1">
    <location>
        <begin position="7"/>
        <end position="107"/>
    </location>
</feature>
<protein>
    <submittedName>
        <fullName evidence="2">Transcriptional regulator</fullName>
    </submittedName>
</protein>
<reference evidence="2" key="1">
    <citation type="submission" date="2022-06" db="EMBL/GenBank/DDBJ databases">
        <title>Complete genome sequence of Streptomyces nigrescens HEK616.</title>
        <authorList>
            <person name="Asamizu S."/>
            <person name="Onaka H."/>
        </authorList>
    </citation>
    <scope>NUCLEOTIDE SEQUENCE</scope>
    <source>
        <strain evidence="2">HEK616</strain>
    </source>
</reference>
<dbReference type="InterPro" id="IPR011991">
    <property type="entry name" value="ArsR-like_HTH"/>
</dbReference>
<keyword evidence="3" id="KW-1185">Reference proteome</keyword>
<dbReference type="Gene3D" id="1.10.10.10">
    <property type="entry name" value="Winged helix-like DNA-binding domain superfamily/Winged helix DNA-binding domain"/>
    <property type="match status" value="1"/>
</dbReference>
<accession>A0ABN6QUI0</accession>
<dbReference type="SMART" id="SM00418">
    <property type="entry name" value="HTH_ARSR"/>
    <property type="match status" value="1"/>
</dbReference>
<evidence type="ECO:0000313" key="2">
    <source>
        <dbReference type="EMBL" id="BDM69655.1"/>
    </source>
</evidence>
<evidence type="ECO:0000259" key="1">
    <source>
        <dbReference type="PROSITE" id="PS50987"/>
    </source>
</evidence>
<dbReference type="InterPro" id="IPR001845">
    <property type="entry name" value="HTH_ArsR_DNA-bd_dom"/>
</dbReference>
<name>A0ABN6QUI0_STRNI</name>
<dbReference type="InterPro" id="IPR036388">
    <property type="entry name" value="WH-like_DNA-bd_sf"/>
</dbReference>
<dbReference type="EMBL" id="AP026073">
    <property type="protein sequence ID" value="BDM69655.1"/>
    <property type="molecule type" value="Genomic_DNA"/>
</dbReference>
<dbReference type="Proteomes" id="UP001059597">
    <property type="component" value="Chromosome"/>
</dbReference>
<dbReference type="SUPFAM" id="SSF46785">
    <property type="entry name" value="Winged helix' DNA-binding domain"/>
    <property type="match status" value="1"/>
</dbReference>
<evidence type="ECO:0000313" key="3">
    <source>
        <dbReference type="Proteomes" id="UP001059597"/>
    </source>
</evidence>
<proteinExistence type="predicted"/>
<gene>
    <name evidence="2" type="ORF">HEK616_31420</name>
</gene>
<dbReference type="CDD" id="cd00090">
    <property type="entry name" value="HTH_ARSR"/>
    <property type="match status" value="1"/>
</dbReference>
<dbReference type="RefSeq" id="WP_261953531.1">
    <property type="nucleotide sequence ID" value="NZ_AP026073.1"/>
</dbReference>
<dbReference type="InterPro" id="IPR036390">
    <property type="entry name" value="WH_DNA-bd_sf"/>
</dbReference>
<sequence length="122" mass="13139">MSDEVFHPAIEDLPLSKVLAALADPARLAIVRAVAVADPDDGLACTLLPEQAGLRLSKSTMSHHQRILRECGITRTRIVGSRRTLRLRREELDRRFPGLIAATLAAPAEPVGTSARRPAASA</sequence>
<organism evidence="2 3">
    <name type="scientific">Streptomyces nigrescens</name>
    <dbReference type="NCBI Taxonomy" id="1920"/>
    <lineage>
        <taxon>Bacteria</taxon>
        <taxon>Bacillati</taxon>
        <taxon>Actinomycetota</taxon>
        <taxon>Actinomycetes</taxon>
        <taxon>Kitasatosporales</taxon>
        <taxon>Streptomycetaceae</taxon>
        <taxon>Streptomyces</taxon>
    </lineage>
</organism>
<dbReference type="PROSITE" id="PS50987">
    <property type="entry name" value="HTH_ARSR_2"/>
    <property type="match status" value="1"/>
</dbReference>